<dbReference type="InterPro" id="IPR036179">
    <property type="entry name" value="Ig-like_dom_sf"/>
</dbReference>
<keyword evidence="14" id="KW-1185">Reference proteome</keyword>
<dbReference type="Pfam" id="PF00090">
    <property type="entry name" value="TSP_1"/>
    <property type="match status" value="3"/>
</dbReference>
<dbReference type="EnsemblMetazoa" id="XM_038200044.1">
    <property type="protein sequence ID" value="XP_038055972.1"/>
    <property type="gene ID" value="LOC119727962"/>
</dbReference>
<dbReference type="PROSITE" id="PS50041">
    <property type="entry name" value="C_TYPE_LECTIN_2"/>
    <property type="match status" value="2"/>
</dbReference>
<keyword evidence="3" id="KW-0479">Metal-binding</keyword>
<keyword evidence="6" id="KW-1015">Disulfide bond</keyword>
<dbReference type="CDD" id="cd22823">
    <property type="entry name" value="Gal_Rha_Lectin"/>
    <property type="match status" value="5"/>
</dbReference>
<dbReference type="GO" id="GO:0030246">
    <property type="term" value="F:carbohydrate binding"/>
    <property type="evidence" value="ECO:0007669"/>
    <property type="project" value="InterPro"/>
</dbReference>
<sequence length="2516" mass="281889">MFDGGYSEWADVTDCTVDCGSYGTLMQERYCNNPTPQYGGTNCTGTSEQWVGCTAAAFCSVADNYALGMEDGTITDSMITVSEDTGNSYTGSYARLHDSKADHAWVPATPDTGDYIQIELPDTITLQRVAIEGRSPSSGNDQWVTTYTLSTSLNGSDWDDYTESGQVKVFQGSYDAGTEVAASLADPINETNYVRFHPVTWNEAIAMRVELYGKYNAIDGEWGQWTSWTSCSVTCAGSTETRQRTCDSPAPKYGGDDCPSGDASSQTRDCNTHPCPIDGGFTEWTQWANIDCTISCGTQGLKHRTRTCTNPTPQYNGSDCPSPDYTEEFQTCDASSACGDNYETLGMIDGRIKDDQITASSVKSLTDNQPWHARLNIGTTGGQLCWEPVNTTGPHMLQIDLTTPALLSMIGVQGMETGDQWVTYYNMSYSTDGETWSNYEDSNGDAKIFYGNIDKTGVVKTELEPSLSDVVSIRLYPHEWNDAPCLRTELYGMYDPTACSSSSTLLSSTLAEQSGSPDYLKITLSSLHTITMISTEGKGSNWVLGYYLYFSQNDVDWALYLEDGQPRVFIGNSDADQFITNPLANVIEAVYLRLVPTQVNIGISITVRIYGCSSSNTADEAPSTTVCFDTFGIADHAFDMDRITVSSILNSTLSSDTALPSNSTKYHPQCAQLHNPESPASGLNGWVSEPGDLVSSLDQWLMVDFGERVTLTGIALQGVELPEGDVGMSQFSLHYSEDNVIWNAMRKMNSIETQILSGPVDSIDVTLVELTADGEDDLRPLTLRYLRIQSEINTTDPVGLRLELYGCSAAVPSVCKNGWSAFENSCYKFYRNDTRNWSSSKSVCESEGGHLVIINSLREQEFLENFPRAYDETDFLIDLNRRDDFKTFVWSDETFYAYSAWAAENPSDDAFDECTALSKEKDGRWVSVDCADIRNFACEYERQSTTYTVCGENDWLIACPDTHKVNVTDVQWGRTADWQTCPQEGAFSTSILPCSSDTVQSAVESDCDNTTRCGGLADVSEFSYPCSQSNVHVYLTTSYHCVQDDIKYARACQDDFLYLSCPAEDEVLHIVQAMYGRTMDNSVCPGPDRYAPTNCTSSSSLQTVRTYCEGHHECKIAVEVASFGSDPCEGVAKYLDVNYTCVSNEIIIQDVYEFQGECESGWLKHDYRCIRAFPNASLKFEDADDQCNELHGHLAGIPASNTQDFLAGLLSDYSTDTNYWVGCVQTDNNTCRWRDGTRHVFTDFNANYVSVAGERCIELRGDENFQWEDAACGNQNAFICQQDCMLTFGMMDKTIGNHQLEVSSTKLLATLDSFKWDARLHAPYGAWVARERDTDQYYQIDFERIMRVKKIATQGHPKYDFWIEQYRLDYTVNATANGSVWMTYQEDGVDKIFQANNDSTSVDYQYFDHFMFARYLRLIPLNWTEEIALRLEVYGCYLQDDKPEVLEVVNTTKLHYEYNGTIQCHAFGIPLPTMRWERDGYRYTGGVNATIVTYQEDDYHMITEVRFHPMGDDRGFYTCVAENVYGSNRKSFYNHKGLPTVLGGTIKCDDEILKFKCPEGEYIKITSAAYGRAHNEKCIIYDDFYPTDCEYDAETVMYRLQRQCDNKRHCTAYISEAMFAETGASYPKCDGFPLYVNLTWDCVGSEWTSWFNTDDATGEDLELRSTILADYAEMCYAPLGVECRLASNQQPYYSAGQVLSSSCNLQRGLLCYDSDQSGGDTCQDYEIRYLCPTDPIGIGEVEQAIECDSEELYIFCQGGYTIMVHDAFYGRREEGLCSLGNNHSYPLDCDFDSAQVLEMIKRNCDDKEECRLNVQLAAVLGDPCPEDPKYLDLKYTCERTRGMIAHKYPTNTSSISENDGSYAVDGNFKTSCDSYCFQSEDELAPWWLVDLGIQRDVNFVQPRTCGNSQVYLMEGAQIRIGNSPNFHDNPVCGRNVTLDDDYRPHIYCGQVMSGRYVSIEVPDRVTQLKLCEVNVLYMDRREQKAVACDGQKLQLFCGFMSALYLQITDAFYGRAEDGSVCPHHTANHTYTTGCAADHSTVLGIIRDKCNAERYCEVDVQSDILDALASGAGDPCQGEFKYLKVSFQCNRYVAGEQGQQVTAVTNQDTAMEIACVGFKGVIDINSAYVKASTTSVPLYDPQDPNVDVSSCSDQDVSSSIQTHCNNKKTCYIRHTDYWLGNSFCGAMRLHLELAFTCKEDVPSGDITLFACENLEYELSLTCPDGKYIKIQDAFYGRTQVGSSSLVCPHSNGYDDTTTCRSTDTLDIVKAYCQDQRSCSLPTEQEDLTSDDPCSTIKTKYLEVTYSCEEGRPLNDITLYSCEDHADLFLECPAEASHIRIISADLGRAEGKHRCSFRDNYPGTTEYTDCHTSEVLDAVRSICTNQRNCTVSNYWANYTATEPCFGIYKYLQVTYRCLLDPADNSPMEASMFFMNPQPTLKSYRLEGHVISSGQQRNILTCMQACLADPDCASFNFRTKRGNAGHICMLNDAIYEEAEADFKYKVYYVYFQRDSYREH</sequence>
<feature type="domain" description="SUEL-type lectin" evidence="10">
    <location>
        <begin position="1547"/>
        <end position="1643"/>
    </location>
</feature>
<organism evidence="13 14">
    <name type="scientific">Patiria miniata</name>
    <name type="common">Bat star</name>
    <name type="synonym">Asterina miniata</name>
    <dbReference type="NCBI Taxonomy" id="46514"/>
    <lineage>
        <taxon>Eukaryota</taxon>
        <taxon>Metazoa</taxon>
        <taxon>Echinodermata</taxon>
        <taxon>Eleutherozoa</taxon>
        <taxon>Asterozoa</taxon>
        <taxon>Asteroidea</taxon>
        <taxon>Valvatacea</taxon>
        <taxon>Valvatida</taxon>
        <taxon>Asterinidae</taxon>
        <taxon>Patiria</taxon>
    </lineage>
</organism>
<dbReference type="InterPro" id="IPR018378">
    <property type="entry name" value="C-type_lectin_CS"/>
</dbReference>
<dbReference type="Gene3D" id="2.20.100.10">
    <property type="entry name" value="Thrombospondin type-1 (TSP1) repeat"/>
    <property type="match status" value="3"/>
</dbReference>
<dbReference type="PANTHER" id="PTHR24543">
    <property type="entry name" value="MULTICOPPER OXIDASE-RELATED"/>
    <property type="match status" value="1"/>
</dbReference>
<dbReference type="GO" id="GO:0005576">
    <property type="term" value="C:extracellular region"/>
    <property type="evidence" value="ECO:0007669"/>
    <property type="project" value="UniProtKB-SubCell"/>
</dbReference>
<dbReference type="InterPro" id="IPR003609">
    <property type="entry name" value="Pan_app"/>
</dbReference>
<dbReference type="CDD" id="cd22827">
    <property type="entry name" value="Gal_Rha_Lectin_SUL-I-like"/>
    <property type="match status" value="1"/>
</dbReference>
<dbReference type="Proteomes" id="UP000887568">
    <property type="component" value="Unplaced"/>
</dbReference>
<keyword evidence="2" id="KW-0964">Secreted</keyword>
<dbReference type="CDD" id="cd00057">
    <property type="entry name" value="FA58C"/>
    <property type="match status" value="3"/>
</dbReference>
<dbReference type="Pfam" id="PF00059">
    <property type="entry name" value="Lectin_C"/>
    <property type="match status" value="2"/>
</dbReference>
<dbReference type="InterPro" id="IPR006585">
    <property type="entry name" value="FTP1"/>
</dbReference>
<dbReference type="PROSITE" id="PS00615">
    <property type="entry name" value="C_TYPE_LECTIN_1"/>
    <property type="match status" value="2"/>
</dbReference>
<accession>A0A913ZWR6</accession>
<feature type="domain" description="C-type lectin" evidence="9">
    <location>
        <begin position="1165"/>
        <end position="1281"/>
    </location>
</feature>
<dbReference type="InterPro" id="IPR001304">
    <property type="entry name" value="C-type_lectin-like"/>
</dbReference>
<dbReference type="SMART" id="SM00209">
    <property type="entry name" value="TSP1"/>
    <property type="match status" value="3"/>
</dbReference>
<dbReference type="InterPro" id="IPR013098">
    <property type="entry name" value="Ig_I-set"/>
</dbReference>
<evidence type="ECO:0000256" key="6">
    <source>
        <dbReference type="ARBA" id="ARBA00023157"/>
    </source>
</evidence>
<dbReference type="PROSITE" id="PS50022">
    <property type="entry name" value="FA58C_3"/>
    <property type="match status" value="5"/>
</dbReference>
<dbReference type="RefSeq" id="XP_038055972.1">
    <property type="nucleotide sequence ID" value="XM_038200044.1"/>
</dbReference>
<evidence type="ECO:0000256" key="1">
    <source>
        <dbReference type="ARBA" id="ARBA00004613"/>
    </source>
</evidence>
<keyword evidence="5" id="KW-0106">Calcium</keyword>
<feature type="domain" description="SUEL-type lectin" evidence="10">
    <location>
        <begin position="1746"/>
        <end position="1838"/>
    </location>
</feature>
<dbReference type="InterPro" id="IPR013783">
    <property type="entry name" value="Ig-like_fold"/>
</dbReference>
<dbReference type="SMART" id="SM00607">
    <property type="entry name" value="FTP"/>
    <property type="match status" value="1"/>
</dbReference>
<feature type="domain" description="SUEL-type lectin" evidence="10">
    <location>
        <begin position="1051"/>
        <end position="1142"/>
    </location>
</feature>
<dbReference type="FunFam" id="2.20.100.10:FF:000001">
    <property type="entry name" value="semaphorin-5A isoform X1"/>
    <property type="match status" value="1"/>
</dbReference>
<dbReference type="Pfam" id="PF07679">
    <property type="entry name" value="I-set"/>
    <property type="match status" value="1"/>
</dbReference>
<dbReference type="SMART" id="SM00231">
    <property type="entry name" value="FA58C"/>
    <property type="match status" value="3"/>
</dbReference>
<evidence type="ECO:0000259" key="10">
    <source>
        <dbReference type="PROSITE" id="PS50228"/>
    </source>
</evidence>
<dbReference type="PROSITE" id="PS50228">
    <property type="entry name" value="SUEL_LECTIN"/>
    <property type="match status" value="6"/>
</dbReference>
<dbReference type="Pfam" id="PF00754">
    <property type="entry name" value="F5_F8_type_C"/>
    <property type="match status" value="5"/>
</dbReference>
<keyword evidence="4" id="KW-0732">Signal</keyword>
<dbReference type="SUPFAM" id="SSF49785">
    <property type="entry name" value="Galactose-binding domain-like"/>
    <property type="match status" value="6"/>
</dbReference>
<name>A0A913ZWR6_PATMI</name>
<feature type="domain" description="Ig-like" evidence="11">
    <location>
        <begin position="1443"/>
        <end position="1523"/>
    </location>
</feature>
<dbReference type="PROSITE" id="PS50948">
    <property type="entry name" value="PAN"/>
    <property type="match status" value="1"/>
</dbReference>
<dbReference type="SMART" id="SM00473">
    <property type="entry name" value="PAN_AP"/>
    <property type="match status" value="1"/>
</dbReference>
<evidence type="ECO:0000259" key="11">
    <source>
        <dbReference type="PROSITE" id="PS50835"/>
    </source>
</evidence>
<dbReference type="InterPro" id="IPR008979">
    <property type="entry name" value="Galactose-bd-like_sf"/>
</dbReference>
<evidence type="ECO:0000256" key="5">
    <source>
        <dbReference type="ARBA" id="ARBA00022837"/>
    </source>
</evidence>
<feature type="domain" description="F5/8 type C" evidence="8">
    <location>
        <begin position="62"/>
        <end position="214"/>
    </location>
</feature>
<dbReference type="InterPro" id="IPR043159">
    <property type="entry name" value="Lectin_gal-bd_sf"/>
</dbReference>
<feature type="domain" description="SUEL-type lectin" evidence="10">
    <location>
        <begin position="2320"/>
        <end position="2416"/>
    </location>
</feature>
<dbReference type="Pfam" id="PF13330">
    <property type="entry name" value="Mucin2_WxxW"/>
    <property type="match status" value="1"/>
</dbReference>
<evidence type="ECO:0000313" key="13">
    <source>
        <dbReference type="EnsemblMetazoa" id="XP_038055972.1"/>
    </source>
</evidence>
<dbReference type="PROSITE" id="PS50835">
    <property type="entry name" value="IG_LIKE"/>
    <property type="match status" value="1"/>
</dbReference>
<dbReference type="Gene3D" id="2.60.40.10">
    <property type="entry name" value="Immunoglobulins"/>
    <property type="match status" value="1"/>
</dbReference>
<dbReference type="InterPro" id="IPR000884">
    <property type="entry name" value="TSP1_rpt"/>
</dbReference>
<evidence type="ECO:0000259" key="9">
    <source>
        <dbReference type="PROSITE" id="PS50041"/>
    </source>
</evidence>
<evidence type="ECO:0000256" key="3">
    <source>
        <dbReference type="ARBA" id="ARBA00022723"/>
    </source>
</evidence>
<dbReference type="PROSITE" id="PS01285">
    <property type="entry name" value="FA58C_1"/>
    <property type="match status" value="1"/>
</dbReference>
<evidence type="ECO:0000256" key="7">
    <source>
        <dbReference type="ARBA" id="ARBA00023180"/>
    </source>
</evidence>
<dbReference type="Pfam" id="PF02140">
    <property type="entry name" value="SUEL_Lectin"/>
    <property type="match status" value="6"/>
</dbReference>
<evidence type="ECO:0000256" key="4">
    <source>
        <dbReference type="ARBA" id="ARBA00022729"/>
    </source>
</evidence>
<dbReference type="SMART" id="SM00034">
    <property type="entry name" value="CLECT"/>
    <property type="match status" value="2"/>
</dbReference>
<feature type="domain" description="SUEL-type lectin" evidence="10">
    <location>
        <begin position="1987"/>
        <end position="2089"/>
    </location>
</feature>
<dbReference type="InterPro" id="IPR036383">
    <property type="entry name" value="TSP1_rpt_sf"/>
</dbReference>
<dbReference type="InterPro" id="IPR007110">
    <property type="entry name" value="Ig-like_dom"/>
</dbReference>
<feature type="domain" description="F5/8 type C" evidence="8">
    <location>
        <begin position="1284"/>
        <end position="1436"/>
    </location>
</feature>
<feature type="domain" description="F5/8 type C" evidence="8">
    <location>
        <begin position="517"/>
        <end position="612"/>
    </location>
</feature>
<feature type="domain" description="SUEL-type lectin" evidence="10">
    <location>
        <begin position="2217"/>
        <end position="2307"/>
    </location>
</feature>
<dbReference type="InterPro" id="IPR000922">
    <property type="entry name" value="Lectin_gal-bd_dom"/>
</dbReference>
<feature type="domain" description="C-type lectin" evidence="9">
    <location>
        <begin position="822"/>
        <end position="939"/>
    </location>
</feature>
<dbReference type="PROSITE" id="PS01286">
    <property type="entry name" value="FA58C_2"/>
    <property type="match status" value="1"/>
</dbReference>
<keyword evidence="7" id="KW-0325">Glycoprotein</keyword>
<feature type="domain" description="Apple" evidence="12">
    <location>
        <begin position="2415"/>
        <end position="2512"/>
    </location>
</feature>
<dbReference type="GeneID" id="119727962"/>
<dbReference type="SUPFAM" id="SSF82895">
    <property type="entry name" value="TSP-1 type 1 repeat"/>
    <property type="match status" value="3"/>
</dbReference>
<dbReference type="OrthoDB" id="446173at2759"/>
<dbReference type="SUPFAM" id="SSF48726">
    <property type="entry name" value="Immunoglobulin"/>
    <property type="match status" value="1"/>
</dbReference>
<protein>
    <submittedName>
        <fullName evidence="13">Uncharacterized protein</fullName>
    </submittedName>
</protein>
<dbReference type="Gene3D" id="2.60.120.260">
    <property type="entry name" value="Galactose-binding domain-like"/>
    <property type="match status" value="6"/>
</dbReference>
<dbReference type="InterPro" id="IPR016186">
    <property type="entry name" value="C-type_lectin-like/link_sf"/>
</dbReference>
<dbReference type="Gene3D" id="2.60.120.740">
    <property type="match status" value="8"/>
</dbReference>
<dbReference type="Pfam" id="PF00024">
    <property type="entry name" value="PAN_1"/>
    <property type="match status" value="1"/>
</dbReference>
<dbReference type="InterPro" id="IPR016187">
    <property type="entry name" value="CTDL_fold"/>
</dbReference>
<feature type="domain" description="F5/8 type C" evidence="8">
    <location>
        <begin position="627"/>
        <end position="807"/>
    </location>
</feature>
<proteinExistence type="predicted"/>
<evidence type="ECO:0000259" key="12">
    <source>
        <dbReference type="PROSITE" id="PS50948"/>
    </source>
</evidence>
<dbReference type="PROSITE" id="PS50092">
    <property type="entry name" value="TSP1"/>
    <property type="match status" value="3"/>
</dbReference>
<evidence type="ECO:0000259" key="8">
    <source>
        <dbReference type="PROSITE" id="PS50022"/>
    </source>
</evidence>
<dbReference type="Gene3D" id="3.10.100.10">
    <property type="entry name" value="Mannose-Binding Protein A, subunit A"/>
    <property type="match status" value="2"/>
</dbReference>
<dbReference type="GO" id="GO:0046872">
    <property type="term" value="F:metal ion binding"/>
    <property type="evidence" value="ECO:0007669"/>
    <property type="project" value="UniProtKB-KW"/>
</dbReference>
<dbReference type="OMA" id="TIQCHAF"/>
<feature type="domain" description="F5/8 type C" evidence="8">
    <location>
        <begin position="338"/>
        <end position="493"/>
    </location>
</feature>
<evidence type="ECO:0000313" key="14">
    <source>
        <dbReference type="Proteomes" id="UP000887568"/>
    </source>
</evidence>
<reference evidence="13" key="1">
    <citation type="submission" date="2022-11" db="UniProtKB">
        <authorList>
            <consortium name="EnsemblMetazoa"/>
        </authorList>
    </citation>
    <scope>IDENTIFICATION</scope>
</reference>
<dbReference type="SUPFAM" id="SSF56436">
    <property type="entry name" value="C-type lectin-like"/>
    <property type="match status" value="2"/>
</dbReference>
<dbReference type="InterPro" id="IPR000421">
    <property type="entry name" value="FA58C"/>
</dbReference>
<dbReference type="InterPro" id="IPR025155">
    <property type="entry name" value="WxxW_domain"/>
</dbReference>
<comment type="subcellular location">
    <subcellularLocation>
        <location evidence="1">Secreted</location>
    </subcellularLocation>
</comment>
<dbReference type="CDD" id="cd00037">
    <property type="entry name" value="CLECT"/>
    <property type="match status" value="1"/>
</dbReference>
<evidence type="ECO:0000256" key="2">
    <source>
        <dbReference type="ARBA" id="ARBA00022525"/>
    </source>
</evidence>